<evidence type="ECO:0000256" key="1">
    <source>
        <dbReference type="ARBA" id="ARBA00000085"/>
    </source>
</evidence>
<dbReference type="AlphaFoldDB" id="A0A317CJG6"/>
<comment type="subunit">
    <text evidence="9">At low DSF concentrations, interacts with RpfF.</text>
</comment>
<dbReference type="SUPFAM" id="SSF47384">
    <property type="entry name" value="Homodimeric domain of signal transducing histidine kinase"/>
    <property type="match status" value="1"/>
</dbReference>
<comment type="catalytic activity">
    <reaction evidence="1">
        <text>ATP + protein L-histidine = ADP + protein N-phospho-L-histidine.</text>
        <dbReference type="EC" id="2.7.13.3"/>
    </reaction>
</comment>
<evidence type="ECO:0000256" key="3">
    <source>
        <dbReference type="ARBA" id="ARBA00022553"/>
    </source>
</evidence>
<evidence type="ECO:0000259" key="13">
    <source>
        <dbReference type="PROSITE" id="PS50109"/>
    </source>
</evidence>
<evidence type="ECO:0000256" key="5">
    <source>
        <dbReference type="ARBA" id="ARBA00022741"/>
    </source>
</evidence>
<evidence type="ECO:0000256" key="10">
    <source>
        <dbReference type="ARBA" id="ARBA00068150"/>
    </source>
</evidence>
<dbReference type="PRINTS" id="PR00344">
    <property type="entry name" value="BCTRLSENSOR"/>
</dbReference>
<dbReference type="InterPro" id="IPR011006">
    <property type="entry name" value="CheY-like_superfamily"/>
</dbReference>
<reference evidence="16 17" key="1">
    <citation type="submission" date="2018-05" db="EMBL/GenBank/DDBJ databases">
        <title>Leucothrix arctica sp. nov., isolated from Arctic seawater.</title>
        <authorList>
            <person name="Choi A."/>
            <person name="Baek K."/>
        </authorList>
    </citation>
    <scope>NUCLEOTIDE SEQUENCE [LARGE SCALE GENOMIC DNA]</scope>
    <source>
        <strain evidence="16 17">IMCC9719</strain>
    </source>
</reference>
<evidence type="ECO:0000256" key="4">
    <source>
        <dbReference type="ARBA" id="ARBA00022679"/>
    </source>
</evidence>
<dbReference type="EMBL" id="QGKL01000012">
    <property type="protein sequence ID" value="PWQ98367.1"/>
    <property type="molecule type" value="Genomic_DNA"/>
</dbReference>
<dbReference type="FunFam" id="3.30.565.10:FF:000010">
    <property type="entry name" value="Sensor histidine kinase RcsC"/>
    <property type="match status" value="1"/>
</dbReference>
<dbReference type="Pfam" id="PF02518">
    <property type="entry name" value="HATPase_c"/>
    <property type="match status" value="1"/>
</dbReference>
<evidence type="ECO:0000256" key="7">
    <source>
        <dbReference type="ARBA" id="ARBA00022840"/>
    </source>
</evidence>
<dbReference type="PROSITE" id="PS50206">
    <property type="entry name" value="RHODANESE_3"/>
    <property type="match status" value="1"/>
</dbReference>
<dbReference type="CDD" id="cd17546">
    <property type="entry name" value="REC_hyHK_CKI1_RcsC-like"/>
    <property type="match status" value="1"/>
</dbReference>
<dbReference type="SUPFAM" id="SSF52172">
    <property type="entry name" value="CheY-like"/>
    <property type="match status" value="1"/>
</dbReference>
<dbReference type="PANTHER" id="PTHR45339:SF1">
    <property type="entry name" value="HYBRID SIGNAL TRANSDUCTION HISTIDINE KINASE J"/>
    <property type="match status" value="1"/>
</dbReference>
<keyword evidence="7" id="KW-0067">ATP-binding</keyword>
<dbReference type="InterPro" id="IPR001789">
    <property type="entry name" value="Sig_transdc_resp-reg_receiver"/>
</dbReference>
<dbReference type="RefSeq" id="WP_109822208.1">
    <property type="nucleotide sequence ID" value="NZ_QGKL01000012.1"/>
</dbReference>
<sequence>MSDELAIQVRRLTREKNARKQAELLLEQKSLELYSANKELTNFANSLEEQIQTRTKELEEARDNALAASRSKTTFLSTMSHEIRTPMNGIIGMANLLLDTGLTHEQKNQAAVILSSSESLLSIINDILDLSKLEAGKFEIFNRPFNLSELLLDIFNSMAITAANKELQLLCQSDQGVPQDLIGDPFRLRQILINLLGNSLKFTDTGYVDLQVKLVKKEGDKVSIRFEIHDTGCGIDEESQKTLFTPFSQGKYDQTNPQGTGLGLSISRRLATLMKGDVGLYSTLGEGSCFWVEMPMMIADSKHTEKRLDASYVLYEGNKLIHPVIARQFEALGGKLTLADSIEQLIAWHQDEKKPFDRFIIDFESIDYDQRVALYNHFQVADDSENWLFIRRINEPSCPLTELIQQMGIDSFIKPITQDKFYEHLRNTGGVVTSIDVPEEVVEKAWYEKVPGDDHHILLVDDNAVNRMVATALLKKCGFKISTANDGIEGVEACEKEDFSLVLMDIQMPRMGGIEAMQKIREMMKDSGRVMPPMIALTANAMEGASEEYMSKGMDDYLTKPIDQDKLGKTLVHWLDQR</sequence>
<dbReference type="Gene3D" id="3.40.50.2300">
    <property type="match status" value="1"/>
</dbReference>
<dbReference type="InterPro" id="IPR005467">
    <property type="entry name" value="His_kinase_dom"/>
</dbReference>
<evidence type="ECO:0000259" key="14">
    <source>
        <dbReference type="PROSITE" id="PS50110"/>
    </source>
</evidence>
<dbReference type="SMART" id="SM00387">
    <property type="entry name" value="HATPase_c"/>
    <property type="match status" value="1"/>
</dbReference>
<dbReference type="Pfam" id="PF00512">
    <property type="entry name" value="HisKA"/>
    <property type="match status" value="1"/>
</dbReference>
<feature type="modified residue" description="4-aspartylphosphate" evidence="11">
    <location>
        <position position="505"/>
    </location>
</feature>
<evidence type="ECO:0000313" key="16">
    <source>
        <dbReference type="EMBL" id="PWQ98367.1"/>
    </source>
</evidence>
<dbReference type="InterPro" id="IPR036097">
    <property type="entry name" value="HisK_dim/P_sf"/>
</dbReference>
<dbReference type="EC" id="2.7.13.3" evidence="2"/>
<feature type="domain" description="Response regulatory" evidence="14">
    <location>
        <begin position="456"/>
        <end position="575"/>
    </location>
</feature>
<feature type="domain" description="Histidine kinase" evidence="13">
    <location>
        <begin position="78"/>
        <end position="298"/>
    </location>
</feature>
<dbReference type="FunFam" id="1.10.287.130:FF:000002">
    <property type="entry name" value="Two-component osmosensing histidine kinase"/>
    <property type="match status" value="1"/>
</dbReference>
<dbReference type="Gene3D" id="3.30.565.10">
    <property type="entry name" value="Histidine kinase-like ATPase, C-terminal domain"/>
    <property type="match status" value="1"/>
</dbReference>
<protein>
    <recommendedName>
        <fullName evidence="10">Sensory/regulatory protein RpfC</fullName>
        <ecNumber evidence="2">2.7.13.3</ecNumber>
    </recommendedName>
</protein>
<evidence type="ECO:0000256" key="6">
    <source>
        <dbReference type="ARBA" id="ARBA00022777"/>
    </source>
</evidence>
<keyword evidence="4" id="KW-0808">Transferase</keyword>
<dbReference type="InterPro" id="IPR003594">
    <property type="entry name" value="HATPase_dom"/>
</dbReference>
<organism evidence="16 17">
    <name type="scientific">Leucothrix arctica</name>
    <dbReference type="NCBI Taxonomy" id="1481894"/>
    <lineage>
        <taxon>Bacteria</taxon>
        <taxon>Pseudomonadati</taxon>
        <taxon>Pseudomonadota</taxon>
        <taxon>Gammaproteobacteria</taxon>
        <taxon>Thiotrichales</taxon>
        <taxon>Thiotrichaceae</taxon>
        <taxon>Leucothrix</taxon>
    </lineage>
</organism>
<dbReference type="GO" id="GO:0005524">
    <property type="term" value="F:ATP binding"/>
    <property type="evidence" value="ECO:0007669"/>
    <property type="project" value="UniProtKB-KW"/>
</dbReference>
<evidence type="ECO:0000259" key="15">
    <source>
        <dbReference type="PROSITE" id="PS50206"/>
    </source>
</evidence>
<dbReference type="PANTHER" id="PTHR45339">
    <property type="entry name" value="HYBRID SIGNAL TRANSDUCTION HISTIDINE KINASE J"/>
    <property type="match status" value="1"/>
</dbReference>
<accession>A0A317CJG6</accession>
<keyword evidence="12" id="KW-0175">Coiled coil</keyword>
<dbReference type="OrthoDB" id="9792854at2"/>
<keyword evidence="5" id="KW-0547">Nucleotide-binding</keyword>
<dbReference type="GO" id="GO:0000155">
    <property type="term" value="F:phosphorelay sensor kinase activity"/>
    <property type="evidence" value="ECO:0007669"/>
    <property type="project" value="InterPro"/>
</dbReference>
<dbReference type="SMART" id="SM00448">
    <property type="entry name" value="REC"/>
    <property type="match status" value="1"/>
</dbReference>
<keyword evidence="3 11" id="KW-0597">Phosphoprotein</keyword>
<gene>
    <name evidence="16" type="ORF">DKT75_04370</name>
</gene>
<dbReference type="PROSITE" id="PS50109">
    <property type="entry name" value="HIS_KIN"/>
    <property type="match status" value="1"/>
</dbReference>
<keyword evidence="17" id="KW-1185">Reference proteome</keyword>
<dbReference type="PROSITE" id="PS50110">
    <property type="entry name" value="RESPONSE_REGULATORY"/>
    <property type="match status" value="1"/>
</dbReference>
<evidence type="ECO:0000256" key="9">
    <source>
        <dbReference type="ARBA" id="ARBA00064003"/>
    </source>
</evidence>
<feature type="coiled-coil region" evidence="12">
    <location>
        <begin position="12"/>
        <end position="64"/>
    </location>
</feature>
<dbReference type="SUPFAM" id="SSF55874">
    <property type="entry name" value="ATPase domain of HSP90 chaperone/DNA topoisomerase II/histidine kinase"/>
    <property type="match status" value="1"/>
</dbReference>
<dbReference type="Pfam" id="PF00072">
    <property type="entry name" value="Response_reg"/>
    <property type="match status" value="1"/>
</dbReference>
<dbReference type="InterPro" id="IPR004358">
    <property type="entry name" value="Sig_transdc_His_kin-like_C"/>
</dbReference>
<keyword evidence="8" id="KW-0902">Two-component regulatory system</keyword>
<evidence type="ECO:0000256" key="11">
    <source>
        <dbReference type="PROSITE-ProRule" id="PRU00169"/>
    </source>
</evidence>
<name>A0A317CJG6_9GAMM</name>
<dbReference type="InterPro" id="IPR003661">
    <property type="entry name" value="HisK_dim/P_dom"/>
</dbReference>
<dbReference type="InterPro" id="IPR036890">
    <property type="entry name" value="HATPase_C_sf"/>
</dbReference>
<evidence type="ECO:0000256" key="2">
    <source>
        <dbReference type="ARBA" id="ARBA00012438"/>
    </source>
</evidence>
<proteinExistence type="predicted"/>
<evidence type="ECO:0000313" key="17">
    <source>
        <dbReference type="Proteomes" id="UP000245506"/>
    </source>
</evidence>
<comment type="caution">
    <text evidence="16">The sequence shown here is derived from an EMBL/GenBank/DDBJ whole genome shotgun (WGS) entry which is preliminary data.</text>
</comment>
<keyword evidence="6" id="KW-0418">Kinase</keyword>
<feature type="domain" description="Rhodanese" evidence="15">
    <location>
        <begin position="437"/>
        <end position="500"/>
    </location>
</feature>
<evidence type="ECO:0000256" key="8">
    <source>
        <dbReference type="ARBA" id="ARBA00023012"/>
    </source>
</evidence>
<dbReference type="CDD" id="cd00082">
    <property type="entry name" value="HisKA"/>
    <property type="match status" value="1"/>
</dbReference>
<evidence type="ECO:0000256" key="12">
    <source>
        <dbReference type="SAM" id="Coils"/>
    </source>
</evidence>
<dbReference type="Gene3D" id="1.10.287.130">
    <property type="match status" value="1"/>
</dbReference>
<dbReference type="InterPro" id="IPR001763">
    <property type="entry name" value="Rhodanese-like_dom"/>
</dbReference>
<dbReference type="CDD" id="cd16922">
    <property type="entry name" value="HATPase_EvgS-ArcB-TorS-like"/>
    <property type="match status" value="1"/>
</dbReference>
<dbReference type="SMART" id="SM00388">
    <property type="entry name" value="HisKA"/>
    <property type="match status" value="1"/>
</dbReference>
<dbReference type="Proteomes" id="UP000245506">
    <property type="component" value="Unassembled WGS sequence"/>
</dbReference>